<protein>
    <submittedName>
        <fullName evidence="2">Uncharacterized protein</fullName>
    </submittedName>
</protein>
<name>A0A4U5VIW1_COLLU</name>
<feature type="region of interest" description="Disordered" evidence="1">
    <location>
        <begin position="408"/>
        <end position="515"/>
    </location>
</feature>
<sequence>MCHQIPKIQSPQQSKNWMTSGEQRTDAPTFPRSPVEKTPKAQTSSGPKSFWVMDDAPTCSRYPTTKPSKSYNSFSNPDVNNKYLDLNNLTDPFTLKKEKESHLSDLISHLHKLFEDRGVNASYEFVPVSFDPVNKSCEHHGTETGFGEQPPESNVEAPKMPSVVLQRETNAKTQETKSQTTPVVTQQHNDVEEVVKNVGKLGKQRRHKFLRRASKSKKTENKCGQKTKKKLYSIRRYKTDLDFQSRQKKYMAQRYNEHPEVREKKKAYATSRYACDQEYRQKQKSHVTSRYACDQEYRQKQKTHVTSRYACDQEYRQKQKTHVTSRYACDQEYRRKQKTHFTSRYACDQEFRQEWKTRVTSRYACDQEYRQKKQQGIQTRILFSTLNVFFNFSTEEFQGIDLTQSDLDGDAGSTPAASAHARKGRLGLKRREHPGNAGNSPATTSGASVLEQRSRGTETLEPVQPHGGDTTREARRSETGSTDPEARRREPDTRSLESEVQPAREGVNSHPLTANERERLQRFDVFCEIADFIKKPDDLERLQRLDALCEIADYNVAVANVGEPSSSTANNSFQPLEDALLLLNQNPSSSDVENYSHSLELALHQIDQTPPSSSPPSPSPSSSSPSPSSSPPSPSPSSSSPSPSPSPPSPFPSSSSPLPTPSSCSHANESQVPPPSPPPNPQVHAQHGGGGDEGRGLSDSPPRPSTSSSSSSNITTVPRERFNNLELRRVFTVPPARNIPDLAQFYDDVMLILREMADAVRAQVGRNDVIQLELFGENVQNHVSVVVEDEHGDAILPAFEGLLERLVQSNAEIASDARLELVVQVVHDPRGGVKRKLDKTLDCEIIRIKRQHLYIVDNRNDHLCFAINLAHVNDPPITDNQDCRGVSFECAEDKATCGGSQSNHFEATETGQMSSENDMTNFETLTPRLHMLISNPEKRLLGKALLSGSFAIQIQPPSSPLHIFRNLPAFLGSCCNLLMVTGPRTSWWFGINNLRGNPAVNYLNTFTGGTGPEKDAMSSPTRRLTQILRTIESSPGVQATHSGVTMRPLQTEQQSQVSSN</sequence>
<keyword evidence="3" id="KW-1185">Reference proteome</keyword>
<feature type="compositionally biased region" description="Polar residues" evidence="1">
    <location>
        <begin position="7"/>
        <end position="22"/>
    </location>
</feature>
<accession>A0A4U5VIW1</accession>
<feature type="compositionally biased region" description="Pro residues" evidence="1">
    <location>
        <begin position="672"/>
        <end position="681"/>
    </location>
</feature>
<dbReference type="EMBL" id="CM014097">
    <property type="protein sequence ID" value="TKS88168.1"/>
    <property type="molecule type" value="Genomic_DNA"/>
</dbReference>
<feature type="compositionally biased region" description="Pro residues" evidence="1">
    <location>
        <begin position="642"/>
        <end position="651"/>
    </location>
</feature>
<feature type="compositionally biased region" description="Low complexity" evidence="1">
    <location>
        <begin position="652"/>
        <end position="665"/>
    </location>
</feature>
<evidence type="ECO:0000313" key="3">
    <source>
        <dbReference type="Proteomes" id="UP000298787"/>
    </source>
</evidence>
<evidence type="ECO:0000313" key="2">
    <source>
        <dbReference type="EMBL" id="TKS88168.1"/>
    </source>
</evidence>
<feature type="compositionally biased region" description="Basic residues" evidence="1">
    <location>
        <begin position="420"/>
        <end position="432"/>
    </location>
</feature>
<feature type="compositionally biased region" description="Polar residues" evidence="1">
    <location>
        <begin position="437"/>
        <end position="447"/>
    </location>
</feature>
<feature type="region of interest" description="Disordered" evidence="1">
    <location>
        <begin position="607"/>
        <end position="720"/>
    </location>
</feature>
<organism evidence="2 3">
    <name type="scientific">Collichthys lucidus</name>
    <name type="common">Big head croaker</name>
    <name type="synonym">Sciaena lucida</name>
    <dbReference type="NCBI Taxonomy" id="240159"/>
    <lineage>
        <taxon>Eukaryota</taxon>
        <taxon>Metazoa</taxon>
        <taxon>Chordata</taxon>
        <taxon>Craniata</taxon>
        <taxon>Vertebrata</taxon>
        <taxon>Euteleostomi</taxon>
        <taxon>Actinopterygii</taxon>
        <taxon>Neopterygii</taxon>
        <taxon>Teleostei</taxon>
        <taxon>Neoteleostei</taxon>
        <taxon>Acanthomorphata</taxon>
        <taxon>Eupercaria</taxon>
        <taxon>Sciaenidae</taxon>
        <taxon>Collichthys</taxon>
    </lineage>
</organism>
<evidence type="ECO:0000256" key="1">
    <source>
        <dbReference type="SAM" id="MobiDB-lite"/>
    </source>
</evidence>
<proteinExistence type="predicted"/>
<gene>
    <name evidence="2" type="ORF">D9C73_023402</name>
</gene>
<reference evidence="2 3" key="1">
    <citation type="submission" date="2019-01" db="EMBL/GenBank/DDBJ databases">
        <title>Genome Assembly of Collichthys lucidus.</title>
        <authorList>
            <person name="Cai M."/>
            <person name="Xiao S."/>
        </authorList>
    </citation>
    <scope>NUCLEOTIDE SEQUENCE [LARGE SCALE GENOMIC DNA]</scope>
    <source>
        <strain evidence="2">JT15FE1705JMU</strain>
        <tissue evidence="2">Muscle</tissue>
    </source>
</reference>
<feature type="compositionally biased region" description="Basic and acidic residues" evidence="1">
    <location>
        <begin position="469"/>
        <end position="497"/>
    </location>
</feature>
<dbReference type="AlphaFoldDB" id="A0A4U5VIW1"/>
<dbReference type="Proteomes" id="UP000298787">
    <property type="component" value="Chromosome 20"/>
</dbReference>
<dbReference type="STRING" id="240159.A0A4U5VIW1"/>
<feature type="region of interest" description="Disordered" evidence="1">
    <location>
        <begin position="1"/>
        <end position="56"/>
    </location>
</feature>
<feature type="region of interest" description="Disordered" evidence="1">
    <location>
        <begin position="1035"/>
        <end position="1060"/>
    </location>
</feature>